<protein>
    <recommendedName>
        <fullName evidence="9">Mitochondrial pyruvate carrier</fullName>
    </recommendedName>
</protein>
<keyword evidence="7 9" id="KW-0496">Mitochondrion</keyword>
<comment type="caution">
    <text evidence="10">The sequence shown here is derived from an EMBL/GenBank/DDBJ whole genome shotgun (WGS) entry which is preliminary data.</text>
</comment>
<dbReference type="Pfam" id="PF03650">
    <property type="entry name" value="MPC"/>
    <property type="match status" value="1"/>
</dbReference>
<comment type="function">
    <text evidence="9">Mediates the uptake of pyruvate into mitochondria.</text>
</comment>
<dbReference type="InterPro" id="IPR005336">
    <property type="entry name" value="MPC"/>
</dbReference>
<keyword evidence="11" id="KW-1185">Reference proteome</keyword>
<dbReference type="Proteomes" id="UP000310158">
    <property type="component" value="Unassembled WGS sequence"/>
</dbReference>
<name>A0A4S4M884_9AGAM</name>
<comment type="similarity">
    <text evidence="2 9">Belongs to the mitochondrial pyruvate carrier (MPC) (TC 2.A.105) family.</text>
</comment>
<evidence type="ECO:0000256" key="1">
    <source>
        <dbReference type="ARBA" id="ARBA00004448"/>
    </source>
</evidence>
<evidence type="ECO:0000256" key="8">
    <source>
        <dbReference type="ARBA" id="ARBA00023136"/>
    </source>
</evidence>
<keyword evidence="4" id="KW-0812">Transmembrane</keyword>
<evidence type="ECO:0000256" key="5">
    <source>
        <dbReference type="ARBA" id="ARBA00022792"/>
    </source>
</evidence>
<evidence type="ECO:0000256" key="7">
    <source>
        <dbReference type="ARBA" id="ARBA00023128"/>
    </source>
</evidence>
<evidence type="ECO:0000313" key="11">
    <source>
        <dbReference type="Proteomes" id="UP000310158"/>
    </source>
</evidence>
<evidence type="ECO:0000256" key="9">
    <source>
        <dbReference type="RuleBase" id="RU363100"/>
    </source>
</evidence>
<dbReference type="PANTHER" id="PTHR14154">
    <property type="entry name" value="UPF0041 BRAIN PROTEIN 44-RELATED"/>
    <property type="match status" value="1"/>
</dbReference>
<dbReference type="AlphaFoldDB" id="A0A4S4M884"/>
<sequence length="487" mass="52327">MSLSYYQRSVPGWGTQQFRFGRPPAPFFQPREGWGGLDYYRAYAADADPSYYTHAVNRLSAGAVGVGMNEARYWHRRAYGGLGEIMNMLPSEIGHAAGYEAFRHFMHHASVYEAVNPGYERQKEALIGLAVGETQRLWQETGRGMEPFALQAASEAAAATASMVFDHNMDGEAGYYRGRRRSFGSDSFDPYAEDDIVFNQHRFSNGTRPYSPMPMPMGGGGVSPYAGSPMVGTGYPSSVPSSMYGGASPYNQAGSVVLGSPYVNAASPIYPGGAVVMPTTSTVSYGAPYGHIPAQTNFQVGTGGYGSYGAYGSNVGYGGGYGSGMGGVYAPGVGTMGYGGSGYVSQQPSTIVIESSRRNHRHHHHDGPHRSKMSGAAPAAATSKFQSFMNHPAGPKTVFFWAPLMKWCLVIAGLKDMGRPAEKLSIPQNLALTATGFIWVRYSLVITPVNYSLAAVNFFVGSTGLSQLARIANYRFKQEAANKEKKA</sequence>
<evidence type="ECO:0000256" key="6">
    <source>
        <dbReference type="ARBA" id="ARBA00022989"/>
    </source>
</evidence>
<evidence type="ECO:0000256" key="4">
    <source>
        <dbReference type="ARBA" id="ARBA00022692"/>
    </source>
</evidence>
<keyword evidence="8" id="KW-0472">Membrane</keyword>
<keyword evidence="5 9" id="KW-0999">Mitochondrion inner membrane</keyword>
<comment type="subcellular location">
    <subcellularLocation>
        <location evidence="1 9">Mitochondrion inner membrane</location>
        <topology evidence="1 9">Multi-pass membrane protein</topology>
    </subcellularLocation>
</comment>
<accession>A0A4S4M884</accession>
<evidence type="ECO:0000256" key="3">
    <source>
        <dbReference type="ARBA" id="ARBA00022448"/>
    </source>
</evidence>
<evidence type="ECO:0000256" key="2">
    <source>
        <dbReference type="ARBA" id="ARBA00006416"/>
    </source>
</evidence>
<dbReference type="EMBL" id="SGPL01000014">
    <property type="protein sequence ID" value="THH20788.1"/>
    <property type="molecule type" value="Genomic_DNA"/>
</dbReference>
<proteinExistence type="inferred from homology"/>
<dbReference type="GO" id="GO:0006850">
    <property type="term" value="P:pyruvate import into mitochondria"/>
    <property type="evidence" value="ECO:0007669"/>
    <property type="project" value="InterPro"/>
</dbReference>
<reference evidence="10 11" key="1">
    <citation type="submission" date="2019-02" db="EMBL/GenBank/DDBJ databases">
        <title>Genome sequencing of the rare red list fungi Bondarzewia mesenterica.</title>
        <authorList>
            <person name="Buettner E."/>
            <person name="Kellner H."/>
        </authorList>
    </citation>
    <scope>NUCLEOTIDE SEQUENCE [LARGE SCALE GENOMIC DNA]</scope>
    <source>
        <strain evidence="10 11">DSM 108281</strain>
    </source>
</reference>
<organism evidence="10 11">
    <name type="scientific">Bondarzewia mesenterica</name>
    <dbReference type="NCBI Taxonomy" id="1095465"/>
    <lineage>
        <taxon>Eukaryota</taxon>
        <taxon>Fungi</taxon>
        <taxon>Dikarya</taxon>
        <taxon>Basidiomycota</taxon>
        <taxon>Agaricomycotina</taxon>
        <taxon>Agaricomycetes</taxon>
        <taxon>Russulales</taxon>
        <taxon>Bondarzewiaceae</taxon>
        <taxon>Bondarzewia</taxon>
    </lineage>
</organism>
<keyword evidence="3 9" id="KW-0813">Transport</keyword>
<keyword evidence="6" id="KW-1133">Transmembrane helix</keyword>
<dbReference type="GO" id="GO:0005743">
    <property type="term" value="C:mitochondrial inner membrane"/>
    <property type="evidence" value="ECO:0007669"/>
    <property type="project" value="UniProtKB-SubCell"/>
</dbReference>
<evidence type="ECO:0000313" key="10">
    <source>
        <dbReference type="EMBL" id="THH20788.1"/>
    </source>
</evidence>
<gene>
    <name evidence="10" type="ORF">EW146_g646</name>
</gene>
<dbReference type="OrthoDB" id="869189at2759"/>